<proteinExistence type="predicted"/>
<reference evidence="1" key="1">
    <citation type="submission" date="2021-04" db="EMBL/GenBank/DDBJ databases">
        <title>Genomic sequence of Actinosynnema pretiosum subsp. pretiosum ATCC 31280 (C-14919).</title>
        <authorList>
            <person name="Bai L."/>
            <person name="Wang X."/>
            <person name="Xiao Y."/>
        </authorList>
    </citation>
    <scope>NUCLEOTIDE SEQUENCE</scope>
    <source>
        <strain evidence="1">ATCC 31280</strain>
    </source>
</reference>
<name>A0AA45R504_9PSEU</name>
<organism evidence="1 2">
    <name type="scientific">Actinosynnema pretiosum subsp. pretiosum</name>
    <dbReference type="NCBI Taxonomy" id="103721"/>
    <lineage>
        <taxon>Bacteria</taxon>
        <taxon>Bacillati</taxon>
        <taxon>Actinomycetota</taxon>
        <taxon>Actinomycetes</taxon>
        <taxon>Pseudonocardiales</taxon>
        <taxon>Pseudonocardiaceae</taxon>
        <taxon>Actinosynnema</taxon>
    </lineage>
</organism>
<evidence type="ECO:0000313" key="1">
    <source>
        <dbReference type="EMBL" id="QUF05175.1"/>
    </source>
</evidence>
<evidence type="ECO:0000313" key="2">
    <source>
        <dbReference type="Proteomes" id="UP000677152"/>
    </source>
</evidence>
<protein>
    <submittedName>
        <fullName evidence="1">Uncharacterized protein</fullName>
    </submittedName>
</protein>
<accession>A0AA45R504</accession>
<dbReference type="EMBL" id="CP073249">
    <property type="protein sequence ID" value="QUF05175.1"/>
    <property type="molecule type" value="Genomic_DNA"/>
</dbReference>
<dbReference type="Proteomes" id="UP000677152">
    <property type="component" value="Chromosome"/>
</dbReference>
<sequence length="49" mass="5403">MDWVGVAELTSDDDRTDIVTRKGRDELVACKTMGEHVCASWCPSWSSAS</sequence>
<dbReference type="AlphaFoldDB" id="A0AA45R504"/>
<gene>
    <name evidence="1" type="ORF">KCV87_03400</name>
</gene>